<evidence type="ECO:0000313" key="3">
    <source>
        <dbReference type="EMBL" id="WZU68380.2"/>
    </source>
</evidence>
<dbReference type="KEGG" id="yrh:AABB31_05545"/>
<accession>A0AAN0MBV4</accession>
<feature type="signal peptide" evidence="2">
    <location>
        <begin position="1"/>
        <end position="26"/>
    </location>
</feature>
<keyword evidence="4" id="KW-1185">Reference proteome</keyword>
<dbReference type="RefSeq" id="WP_373634858.1">
    <property type="nucleotide sequence ID" value="NZ_CP151767.2"/>
</dbReference>
<keyword evidence="2" id="KW-0732">Signal</keyword>
<proteinExistence type="predicted"/>
<sequence>MLGRCAWARRFLLGFAFATAAGLVSAQDQTTYLTPERDPDSAYLAAVDGRGVSTDVRYVDETDRDLLENNVEAAREPGRPVNFDGDGLGTFLVVLVVAGLLFLFLKFGAGGALLRADPNATKKPRKRARAWGLTAAEKSAADILAQIRAMASRRDALILLLRHCLLQAADETETNFKRSDTEREALSRLPQKWRFYTQLQGLMFQTELVHYGGREIADDAYETALQNGARILMEAR</sequence>
<dbReference type="AlphaFoldDB" id="A0AAN0MBV4"/>
<name>A0AAN0MBV4_9RHOB</name>
<protein>
    <recommendedName>
        <fullName evidence="5">DUF4129 domain-containing protein</fullName>
    </recommendedName>
</protein>
<feature type="chain" id="PRO_5046886090" description="DUF4129 domain-containing protein" evidence="2">
    <location>
        <begin position="27"/>
        <end position="236"/>
    </location>
</feature>
<keyword evidence="1" id="KW-1133">Transmembrane helix</keyword>
<dbReference type="EMBL" id="CP151767">
    <property type="protein sequence ID" value="WZU68380.2"/>
    <property type="molecule type" value="Genomic_DNA"/>
</dbReference>
<keyword evidence="1" id="KW-0472">Membrane</keyword>
<evidence type="ECO:0000313" key="4">
    <source>
        <dbReference type="Proteomes" id="UP001470809"/>
    </source>
</evidence>
<dbReference type="Proteomes" id="UP001470809">
    <property type="component" value="Chromosome"/>
</dbReference>
<reference evidence="3" key="1">
    <citation type="submission" date="2024-08" db="EMBL/GenBank/DDBJ databases">
        <title>Phylogenomic analyses of a clade within the roseobacter group suggest taxonomic reassignments of species of the genera Aestuariivita, Citreicella, Loktanella, Nautella, Pelagibaca, Ruegeria, Thalassobius, Thiobacimonas and Tropicibacter, and the proposal o.</title>
        <authorList>
            <person name="Jeon C.O."/>
        </authorList>
    </citation>
    <scope>NUCLEOTIDE SEQUENCE</scope>
    <source>
        <strain evidence="3">SS1-5</strain>
    </source>
</reference>
<feature type="transmembrane region" description="Helical" evidence="1">
    <location>
        <begin position="87"/>
        <end position="105"/>
    </location>
</feature>
<evidence type="ECO:0008006" key="5">
    <source>
        <dbReference type="Google" id="ProtNLM"/>
    </source>
</evidence>
<organism evidence="3 4">
    <name type="scientific">Yoonia rhodophyticola</name>
    <dbReference type="NCBI Taxonomy" id="3137370"/>
    <lineage>
        <taxon>Bacteria</taxon>
        <taxon>Pseudomonadati</taxon>
        <taxon>Pseudomonadota</taxon>
        <taxon>Alphaproteobacteria</taxon>
        <taxon>Rhodobacterales</taxon>
        <taxon>Paracoccaceae</taxon>
        <taxon>Yoonia</taxon>
    </lineage>
</organism>
<gene>
    <name evidence="3" type="ORF">AABB31_05545</name>
</gene>
<evidence type="ECO:0000256" key="1">
    <source>
        <dbReference type="SAM" id="Phobius"/>
    </source>
</evidence>
<keyword evidence="1" id="KW-0812">Transmembrane</keyword>
<evidence type="ECO:0000256" key="2">
    <source>
        <dbReference type="SAM" id="SignalP"/>
    </source>
</evidence>